<dbReference type="GO" id="GO:0006654">
    <property type="term" value="P:phosphatidic acid biosynthetic process"/>
    <property type="evidence" value="ECO:0007669"/>
    <property type="project" value="TreeGrafter"/>
</dbReference>
<proteinExistence type="predicted"/>
<evidence type="ECO:0000256" key="4">
    <source>
        <dbReference type="ARBA" id="ARBA00023098"/>
    </source>
</evidence>
<organism evidence="11">
    <name type="scientific">freshwater metagenome</name>
    <dbReference type="NCBI Taxonomy" id="449393"/>
    <lineage>
        <taxon>unclassified sequences</taxon>
        <taxon>metagenomes</taxon>
        <taxon>ecological metagenomes</taxon>
    </lineage>
</organism>
<name>A0A6J7HLW6_9ZZZZ</name>
<keyword evidence="6" id="KW-0812">Transmembrane</keyword>
<keyword evidence="3" id="KW-0808">Transferase</keyword>
<dbReference type="Pfam" id="PF01553">
    <property type="entry name" value="Acyltransferase"/>
    <property type="match status" value="1"/>
</dbReference>
<evidence type="ECO:0000256" key="2">
    <source>
        <dbReference type="ARBA" id="ARBA00022516"/>
    </source>
</evidence>
<evidence type="ECO:0000313" key="9">
    <source>
        <dbReference type="EMBL" id="CAB4729119.1"/>
    </source>
</evidence>
<evidence type="ECO:0000313" key="8">
    <source>
        <dbReference type="EMBL" id="CAB4363198.1"/>
    </source>
</evidence>
<evidence type="ECO:0000256" key="3">
    <source>
        <dbReference type="ARBA" id="ARBA00022679"/>
    </source>
</evidence>
<evidence type="ECO:0000313" key="10">
    <source>
        <dbReference type="EMBL" id="CAB4845863.1"/>
    </source>
</evidence>
<dbReference type="PANTHER" id="PTHR10434">
    <property type="entry name" value="1-ACYL-SN-GLYCEROL-3-PHOSPHATE ACYLTRANSFERASE"/>
    <property type="match status" value="1"/>
</dbReference>
<evidence type="ECO:0000259" key="7">
    <source>
        <dbReference type="SMART" id="SM00563"/>
    </source>
</evidence>
<gene>
    <name evidence="9" type="ORF">UFOPK2656_01978</name>
    <name evidence="10" type="ORF">UFOPK3267_00015</name>
    <name evidence="11" type="ORF">UFOPK3651_00846</name>
    <name evidence="12" type="ORF">UFOPK3931_01763</name>
    <name evidence="8" type="ORF">UFOPK4189_00979</name>
</gene>
<comment type="pathway">
    <text evidence="1">Lipid metabolism.</text>
</comment>
<evidence type="ECO:0000313" key="11">
    <source>
        <dbReference type="EMBL" id="CAB4920894.1"/>
    </source>
</evidence>
<evidence type="ECO:0000256" key="5">
    <source>
        <dbReference type="ARBA" id="ARBA00023315"/>
    </source>
</evidence>
<dbReference type="SUPFAM" id="SSF69593">
    <property type="entry name" value="Glycerol-3-phosphate (1)-acyltransferase"/>
    <property type="match status" value="1"/>
</dbReference>
<keyword evidence="6" id="KW-1133">Transmembrane helix</keyword>
<evidence type="ECO:0000256" key="1">
    <source>
        <dbReference type="ARBA" id="ARBA00005189"/>
    </source>
</evidence>
<protein>
    <submittedName>
        <fullName evidence="11">Unannotated protein</fullName>
    </submittedName>
</protein>
<evidence type="ECO:0000313" key="12">
    <source>
        <dbReference type="EMBL" id="CAB4995448.1"/>
    </source>
</evidence>
<dbReference type="EMBL" id="CAESGF010000004">
    <property type="protein sequence ID" value="CAB4363198.1"/>
    <property type="molecule type" value="Genomic_DNA"/>
</dbReference>
<dbReference type="GO" id="GO:0003841">
    <property type="term" value="F:1-acylglycerol-3-phosphate O-acyltransferase activity"/>
    <property type="evidence" value="ECO:0007669"/>
    <property type="project" value="TreeGrafter"/>
</dbReference>
<feature type="transmembrane region" description="Helical" evidence="6">
    <location>
        <begin position="7"/>
        <end position="30"/>
    </location>
</feature>
<keyword evidence="2" id="KW-0444">Lipid biosynthesis</keyword>
<keyword evidence="5" id="KW-0012">Acyltransferase</keyword>
<dbReference type="InterPro" id="IPR002123">
    <property type="entry name" value="Plipid/glycerol_acylTrfase"/>
</dbReference>
<dbReference type="EMBL" id="CAFBIY010000001">
    <property type="protein sequence ID" value="CAB4845863.1"/>
    <property type="molecule type" value="Genomic_DNA"/>
</dbReference>
<dbReference type="EMBL" id="CAFBOL010000046">
    <property type="protein sequence ID" value="CAB4995448.1"/>
    <property type="molecule type" value="Genomic_DNA"/>
</dbReference>
<dbReference type="CDD" id="cd07989">
    <property type="entry name" value="LPLAT_AGPAT-like"/>
    <property type="match status" value="1"/>
</dbReference>
<feature type="domain" description="Phospholipid/glycerol acyltransferase" evidence="7">
    <location>
        <begin position="75"/>
        <end position="188"/>
    </location>
</feature>
<reference evidence="11" key="1">
    <citation type="submission" date="2020-05" db="EMBL/GenBank/DDBJ databases">
        <authorList>
            <person name="Chiriac C."/>
            <person name="Salcher M."/>
            <person name="Ghai R."/>
            <person name="Kavagutti S V."/>
        </authorList>
    </citation>
    <scope>NUCLEOTIDE SEQUENCE</scope>
</reference>
<sequence length="242" mass="27743">MRTILSVWAWFLLGVVVIIDLPLVAIVWVVTAPFDKGRYWPGFVFRRLCVVHQWLNPLWQFRTTGLKIRDPRRPYVVVSNHESFADMFLISHLPWEMKWMSKETFFKFPLIGWLMHMSADIKLIRGSKQSIVSAMRGAKDRLDKRVSVMIFPEGTRTRDGSLGEFKDGAFRLAIENQVPILPLAVVGTREAMPKGDWRFGITSAEVRVLDPIETTGLTKDDIGDLRNRTRSVIEAAIAEMKA</sequence>
<keyword evidence="6" id="KW-0472">Membrane</keyword>
<keyword evidence="4" id="KW-0443">Lipid metabolism</keyword>
<dbReference type="EMBL" id="CAEZYF010000012">
    <property type="protein sequence ID" value="CAB4729119.1"/>
    <property type="molecule type" value="Genomic_DNA"/>
</dbReference>
<evidence type="ECO:0000256" key="6">
    <source>
        <dbReference type="SAM" id="Phobius"/>
    </source>
</evidence>
<dbReference type="SMART" id="SM00563">
    <property type="entry name" value="PlsC"/>
    <property type="match status" value="1"/>
</dbReference>
<accession>A0A6J7HLW6</accession>
<dbReference type="EMBL" id="CAFBMT010000004">
    <property type="protein sequence ID" value="CAB4920894.1"/>
    <property type="molecule type" value="Genomic_DNA"/>
</dbReference>
<dbReference type="PANTHER" id="PTHR10434:SF64">
    <property type="entry name" value="1-ACYL-SN-GLYCEROL-3-PHOSPHATE ACYLTRANSFERASE-RELATED"/>
    <property type="match status" value="1"/>
</dbReference>
<dbReference type="AlphaFoldDB" id="A0A6J7HLW6"/>